<organism evidence="2 3">
    <name type="scientific">Petropleomorpha daqingensis</name>
    <dbReference type="NCBI Taxonomy" id="2026353"/>
    <lineage>
        <taxon>Bacteria</taxon>
        <taxon>Bacillati</taxon>
        <taxon>Actinomycetota</taxon>
        <taxon>Actinomycetes</taxon>
        <taxon>Geodermatophilales</taxon>
        <taxon>Geodermatophilaceae</taxon>
        <taxon>Petropleomorpha</taxon>
    </lineage>
</organism>
<name>A0A853CEM8_9ACTN</name>
<dbReference type="AlphaFoldDB" id="A0A853CEM8"/>
<feature type="transmembrane region" description="Helical" evidence="1">
    <location>
        <begin position="224"/>
        <end position="246"/>
    </location>
</feature>
<keyword evidence="1" id="KW-1133">Transmembrane helix</keyword>
<proteinExistence type="predicted"/>
<sequence length="321" mass="34123">MAVPVSTLIAASLAHAYPEVAAINAAGFTAYGLSAAWYFVGLGDSKSLTVNESVVRLVATGLSCIALAIRLPLAFYPLLLLLAWLVSTILNARTTKTPAFPVSRTSFSDAFRQVKDQRASSWSRLTNSAYFSGGLSVYSLTAGRAAVTSFAAFDRVQKSAVNAGVFFPQALAGWVAAPALAAERHRRMRLTVALDAAFATLFFFAIWLSLPLVSTYLFGRSHALSPVGMVLCALSAALIIFSRSVRLHVFVPLGRERFAAHAISVMSCLGLIGLALAGRLLGTTWAFVVIVASETLLLAVLGLRLLVGKRELTAGLEEAKI</sequence>
<dbReference type="Proteomes" id="UP000541969">
    <property type="component" value="Unassembled WGS sequence"/>
</dbReference>
<comment type="caution">
    <text evidence="2">The sequence shown here is derived from an EMBL/GenBank/DDBJ whole genome shotgun (WGS) entry which is preliminary data.</text>
</comment>
<evidence type="ECO:0000313" key="3">
    <source>
        <dbReference type="Proteomes" id="UP000541969"/>
    </source>
</evidence>
<keyword evidence="1" id="KW-0812">Transmembrane</keyword>
<evidence type="ECO:0008006" key="4">
    <source>
        <dbReference type="Google" id="ProtNLM"/>
    </source>
</evidence>
<feature type="transmembrane region" description="Helical" evidence="1">
    <location>
        <begin position="26"/>
        <end position="42"/>
    </location>
</feature>
<evidence type="ECO:0000256" key="1">
    <source>
        <dbReference type="SAM" id="Phobius"/>
    </source>
</evidence>
<keyword evidence="1" id="KW-0472">Membrane</keyword>
<feature type="transmembrane region" description="Helical" evidence="1">
    <location>
        <begin position="192"/>
        <end position="218"/>
    </location>
</feature>
<keyword evidence="3" id="KW-1185">Reference proteome</keyword>
<accession>A0A853CEM8</accession>
<dbReference type="EMBL" id="JACBZT010000001">
    <property type="protein sequence ID" value="NYJ05857.1"/>
    <property type="molecule type" value="Genomic_DNA"/>
</dbReference>
<protein>
    <recommendedName>
        <fullName evidence="4">Polysaccharide biosynthesis protein</fullName>
    </recommendedName>
</protein>
<feature type="transmembrane region" description="Helical" evidence="1">
    <location>
        <begin position="284"/>
        <end position="307"/>
    </location>
</feature>
<reference evidence="2 3" key="1">
    <citation type="submission" date="2020-07" db="EMBL/GenBank/DDBJ databases">
        <title>Sequencing the genomes of 1000 actinobacteria strains.</title>
        <authorList>
            <person name="Klenk H.-P."/>
        </authorList>
    </citation>
    <scope>NUCLEOTIDE SEQUENCE [LARGE SCALE GENOMIC DNA]</scope>
    <source>
        <strain evidence="2 3">DSM 104001</strain>
    </source>
</reference>
<dbReference type="RefSeq" id="WP_179716558.1">
    <property type="nucleotide sequence ID" value="NZ_JACBZT010000001.1"/>
</dbReference>
<feature type="transmembrane region" description="Helical" evidence="1">
    <location>
        <begin position="75"/>
        <end position="92"/>
    </location>
</feature>
<evidence type="ECO:0000313" key="2">
    <source>
        <dbReference type="EMBL" id="NYJ05857.1"/>
    </source>
</evidence>
<feature type="transmembrane region" description="Helical" evidence="1">
    <location>
        <begin position="258"/>
        <end position="278"/>
    </location>
</feature>
<gene>
    <name evidence="2" type="ORF">GGQ55_002135</name>
</gene>